<reference evidence="9 10" key="1">
    <citation type="submission" date="2019-03" db="EMBL/GenBank/DDBJ databases">
        <title>Genomic Encyclopedia of Type Strains, Phase IV (KMG-IV): sequencing the most valuable type-strain genomes for metagenomic binning, comparative biology and taxonomic classification.</title>
        <authorList>
            <person name="Goeker M."/>
        </authorList>
    </citation>
    <scope>NUCLEOTIDE SEQUENCE [LARGE SCALE GENOMIC DNA]</scope>
    <source>
        <strain evidence="9 10">DSM 24766</strain>
    </source>
</reference>
<dbReference type="RefSeq" id="WP_132951137.1">
    <property type="nucleotide sequence ID" value="NZ_SLXU01000005.1"/>
</dbReference>
<dbReference type="InterPro" id="IPR006300">
    <property type="entry name" value="FlgB"/>
</dbReference>
<evidence type="ECO:0000256" key="1">
    <source>
        <dbReference type="ARBA" id="ARBA00004117"/>
    </source>
</evidence>
<dbReference type="GO" id="GO:0030694">
    <property type="term" value="C:bacterial-type flagellum basal body, rod"/>
    <property type="evidence" value="ECO:0007669"/>
    <property type="project" value="InterPro"/>
</dbReference>
<dbReference type="PIRSF" id="PIRSF002889">
    <property type="entry name" value="Rod_FlgB"/>
    <property type="match status" value="1"/>
</dbReference>
<dbReference type="AlphaFoldDB" id="A0A4R2RD53"/>
<dbReference type="PROSITE" id="PS00588">
    <property type="entry name" value="FLAGELLA_BB_ROD"/>
    <property type="match status" value="1"/>
</dbReference>
<evidence type="ECO:0000313" key="10">
    <source>
        <dbReference type="Proteomes" id="UP000295050"/>
    </source>
</evidence>
<name>A0A4R2RD53_9RHOB</name>
<dbReference type="InterPro" id="IPR001444">
    <property type="entry name" value="Flag_bb_rod_N"/>
</dbReference>
<dbReference type="EMBL" id="SLXU01000005">
    <property type="protein sequence ID" value="TCP61352.1"/>
    <property type="molecule type" value="Genomic_DNA"/>
</dbReference>
<evidence type="ECO:0000256" key="4">
    <source>
        <dbReference type="ARBA" id="ARBA00023143"/>
    </source>
</evidence>
<accession>A0A4R2RD53</accession>
<evidence type="ECO:0000256" key="5">
    <source>
        <dbReference type="ARBA" id="ARBA00024934"/>
    </source>
</evidence>
<keyword evidence="4 7" id="KW-0975">Bacterial flagellum</keyword>
<keyword evidence="9" id="KW-0966">Cell projection</keyword>
<comment type="caution">
    <text evidence="9">The sequence shown here is derived from an EMBL/GenBank/DDBJ whole genome shotgun (WGS) entry which is preliminary data.</text>
</comment>
<protein>
    <recommendedName>
        <fullName evidence="3 7">Flagellar basal body rod protein FlgB</fullName>
    </recommendedName>
</protein>
<evidence type="ECO:0000256" key="7">
    <source>
        <dbReference type="PIRNR" id="PIRNR002889"/>
    </source>
</evidence>
<dbReference type="GO" id="GO:0071973">
    <property type="term" value="P:bacterial-type flagellum-dependent cell motility"/>
    <property type="evidence" value="ECO:0007669"/>
    <property type="project" value="InterPro"/>
</dbReference>
<gene>
    <name evidence="9" type="ORF">EV663_10570</name>
</gene>
<organism evidence="9 10">
    <name type="scientific">Rhodovulum bhavnagarense</name>
    <dbReference type="NCBI Taxonomy" id="992286"/>
    <lineage>
        <taxon>Bacteria</taxon>
        <taxon>Pseudomonadati</taxon>
        <taxon>Pseudomonadota</taxon>
        <taxon>Alphaproteobacteria</taxon>
        <taxon>Rhodobacterales</taxon>
        <taxon>Paracoccaceae</taxon>
        <taxon>Rhodovulum</taxon>
    </lineage>
</organism>
<dbReference type="InterPro" id="IPR019776">
    <property type="entry name" value="Flagellar_basal_body_rod_CS"/>
</dbReference>
<feature type="domain" description="Flagellar basal body rod protein N-terminal" evidence="8">
    <location>
        <begin position="10"/>
        <end position="38"/>
    </location>
</feature>
<evidence type="ECO:0000256" key="6">
    <source>
        <dbReference type="ARBA" id="ARBA00026072"/>
    </source>
</evidence>
<keyword evidence="10" id="KW-1185">Reference proteome</keyword>
<dbReference type="Pfam" id="PF00460">
    <property type="entry name" value="Flg_bb_rod"/>
    <property type="match status" value="1"/>
</dbReference>
<comment type="subcellular location">
    <subcellularLocation>
        <location evidence="1 7">Bacterial flagellum basal body</location>
    </subcellularLocation>
</comment>
<proteinExistence type="inferred from homology"/>
<evidence type="ECO:0000259" key="8">
    <source>
        <dbReference type="Pfam" id="PF00460"/>
    </source>
</evidence>
<evidence type="ECO:0000256" key="3">
    <source>
        <dbReference type="ARBA" id="ARBA00014376"/>
    </source>
</evidence>
<dbReference type="NCBIfam" id="TIGR01396">
    <property type="entry name" value="FlgB"/>
    <property type="match status" value="1"/>
</dbReference>
<dbReference type="Proteomes" id="UP000295050">
    <property type="component" value="Unassembled WGS sequence"/>
</dbReference>
<sequence>MTAIRDHLGIHADALILREARTRVLGSNIANAATPNFKARDFDFTRALDEARGEPEATMRTHSRHLSGSGGLASGEMGYRVPVNPSLDGNTVELAVEQMEFAENTLRYQVSLTLLNRKISGLTKAIKGE</sequence>
<comment type="function">
    <text evidence="5 7">Structural component of flagellum, the bacterial motility apparatus. Part of the rod structure of flagellar basal body.</text>
</comment>
<comment type="similarity">
    <text evidence="2 7">Belongs to the flagella basal body rod proteins family.</text>
</comment>
<keyword evidence="9" id="KW-0282">Flagellum</keyword>
<keyword evidence="9" id="KW-0969">Cilium</keyword>
<comment type="subunit">
    <text evidence="6">The basal body constitutes a major portion of the flagellar organelle and consists of a number of rings mounted on a central rod. In Gram-negative bacteria, at least four rings, L, P, S and M are present, whereas Gram-positive bacteria lack the L and P rings. The rod consists of about 26 subunits of FlgG in the distal portion, and FlgB, FlgC and FlgF build up the proximal portion of the rod with about 6 subunits each. Rod assembly occurs by export via the flagellum-specific pathway of its constituent proteins and by their incorporation into the rod structure in the probable order of FlgB, FlgC, FlgF and FlgG. Another protein, FliE, also assembles onto the stable rod structure.</text>
</comment>
<evidence type="ECO:0000256" key="2">
    <source>
        <dbReference type="ARBA" id="ARBA00009677"/>
    </source>
</evidence>
<dbReference type="OrthoDB" id="9788334at2"/>
<evidence type="ECO:0000313" key="9">
    <source>
        <dbReference type="EMBL" id="TCP61352.1"/>
    </source>
</evidence>